<comment type="subcellular location">
    <subcellularLocation>
        <location evidence="2">Cell membrane</location>
        <topology evidence="2">Lipid-anchor</topology>
        <topology evidence="2">GPI-anchor</topology>
    </subcellularLocation>
    <subcellularLocation>
        <location evidence="1">Membrane</location>
        <topology evidence="1">Single-pass type II membrane protein</topology>
    </subcellularLocation>
</comment>
<dbReference type="InterPro" id="IPR027268">
    <property type="entry name" value="Peptidase_M4/M1_CTD_sf"/>
</dbReference>
<keyword evidence="10 18" id="KW-1133">Transmembrane helix</keyword>
<evidence type="ECO:0000259" key="21">
    <source>
        <dbReference type="Pfam" id="PF17900"/>
    </source>
</evidence>
<dbReference type="Pfam" id="PF17900">
    <property type="entry name" value="Peptidase_M1_N"/>
    <property type="match status" value="1"/>
</dbReference>
<keyword evidence="23" id="KW-1185">Reference proteome</keyword>
<feature type="binding site" evidence="15">
    <location>
        <position position="541"/>
    </location>
    <ligand>
        <name>Zn(2+)</name>
        <dbReference type="ChEBI" id="CHEBI:29105"/>
        <note>catalytic</note>
    </ligand>
</feature>
<dbReference type="SUPFAM" id="SSF63737">
    <property type="entry name" value="Leukotriene A4 hydrolase N-terminal domain"/>
    <property type="match status" value="1"/>
</dbReference>
<sequence length="700" mass="80082">MVLPWITMHMYILSVVQEETVTLESPTGVDQSRISQAKPRSSSSRPAMRCTNSQIELVAGDYVSHQSSADACDTNALGTWRRVAAFCAAPVSTRVRRWHVGVLTGAAGLATALAAVLAMRLVVVDTQLDDYRRLMAVSGNRATVVDDGSTDAVTGHHHHHHDNDTVTWNNNLHLKKQFNPYLDDYDLVPEGELFSYSRLEEYVEEEAEDPPYFRLPSHLEPYFYKIELLPWFEGPRKFQIDGRVEIDVVCIHASNNITLDQFELLIDEETVVITDAENGRQLRVRGTKYQAVAEFYVITIDETLIPGRHYRVQMEFESHLNDLLVGFYRSYYDFKGETRVMAVSQFEATEARRAFPCFDEPHLKANFSIILGRKASDNWTSISNMPLHETVPNDEHEGYVWDKFETTPKMSTYLVALCVSQLGFRVHPDSKFRVWSRPEMVHMSDDALEVGVTVLNHYEQLFAAPYPLEKMDLVAVSDFAQGAMENWGLVTFREQYLLFDGKLHSADAKFDMVTSVAHEMAHQWFGDLVTLKWWTDLWLNEGFATFMSYEGIKKYAPNWPMDELFLVDMTQNALELDCLLSSHAVMVPVEHPDEIAEIFDVISYEKGAALLRMMQHSLGPNTFFDGVRHYIGNFSYRNAESDDLWLHIEYQARQDAAIPHDMNVKGVMDTWTLKQGYPVVTLVRNYSDPRGMAIITQDFL</sequence>
<dbReference type="FunFam" id="2.60.40.1730:FF:000012">
    <property type="entry name" value="Aminopeptidase N"/>
    <property type="match status" value="1"/>
</dbReference>
<evidence type="ECO:0000256" key="5">
    <source>
        <dbReference type="ARBA" id="ARBA00022692"/>
    </source>
</evidence>
<dbReference type="GO" id="GO:0005615">
    <property type="term" value="C:extracellular space"/>
    <property type="evidence" value="ECO:0007669"/>
    <property type="project" value="TreeGrafter"/>
</dbReference>
<evidence type="ECO:0000256" key="2">
    <source>
        <dbReference type="ARBA" id="ARBA00004609"/>
    </source>
</evidence>
<evidence type="ECO:0000256" key="7">
    <source>
        <dbReference type="ARBA" id="ARBA00022801"/>
    </source>
</evidence>
<dbReference type="GO" id="GO:0005886">
    <property type="term" value="C:plasma membrane"/>
    <property type="evidence" value="ECO:0007669"/>
    <property type="project" value="UniProtKB-SubCell"/>
</dbReference>
<proteinExistence type="inferred from homology"/>
<organism evidence="22">
    <name type="scientific">Notodromas monacha</name>
    <dbReference type="NCBI Taxonomy" id="399045"/>
    <lineage>
        <taxon>Eukaryota</taxon>
        <taxon>Metazoa</taxon>
        <taxon>Ecdysozoa</taxon>
        <taxon>Arthropoda</taxon>
        <taxon>Crustacea</taxon>
        <taxon>Oligostraca</taxon>
        <taxon>Ostracoda</taxon>
        <taxon>Podocopa</taxon>
        <taxon>Podocopida</taxon>
        <taxon>Cypridocopina</taxon>
        <taxon>Cypridoidea</taxon>
        <taxon>Cyprididae</taxon>
        <taxon>Notodromas</taxon>
    </lineage>
</organism>
<dbReference type="PRINTS" id="PR00756">
    <property type="entry name" value="ALADIPTASE"/>
</dbReference>
<gene>
    <name evidence="22" type="ORF">NMOB1V02_LOCUS4378</name>
</gene>
<dbReference type="Proteomes" id="UP000678499">
    <property type="component" value="Unassembled WGS sequence"/>
</dbReference>
<keyword evidence="8 15" id="KW-0862">Zinc</keyword>
<dbReference type="PANTHER" id="PTHR11533:SF294">
    <property type="entry name" value="THYROTROPIN-RELEASING HORMONE-DEGRADING ECTOENZYME"/>
    <property type="match status" value="1"/>
</dbReference>
<keyword evidence="6 15" id="KW-0479">Metal-binding</keyword>
<dbReference type="GO" id="GO:0043171">
    <property type="term" value="P:peptide catabolic process"/>
    <property type="evidence" value="ECO:0007669"/>
    <property type="project" value="TreeGrafter"/>
</dbReference>
<dbReference type="InterPro" id="IPR034016">
    <property type="entry name" value="M1_APN-typ"/>
</dbReference>
<dbReference type="InterPro" id="IPR014782">
    <property type="entry name" value="Peptidase_M1_dom"/>
</dbReference>
<feature type="chain" id="PRO_5036210065" description="Aminopeptidase" evidence="19">
    <location>
        <begin position="19"/>
        <end position="700"/>
    </location>
</feature>
<dbReference type="GO" id="GO:0042277">
    <property type="term" value="F:peptide binding"/>
    <property type="evidence" value="ECO:0007669"/>
    <property type="project" value="TreeGrafter"/>
</dbReference>
<comment type="similarity">
    <text evidence="3">Belongs to the peptidase M1 family.</text>
</comment>
<evidence type="ECO:0008006" key="24">
    <source>
        <dbReference type="Google" id="ProtNLM"/>
    </source>
</evidence>
<dbReference type="GO" id="GO:0006508">
    <property type="term" value="P:proteolysis"/>
    <property type="evidence" value="ECO:0007669"/>
    <property type="project" value="UniProtKB-KW"/>
</dbReference>
<evidence type="ECO:0000256" key="18">
    <source>
        <dbReference type="SAM" id="Phobius"/>
    </source>
</evidence>
<evidence type="ECO:0000256" key="19">
    <source>
        <dbReference type="SAM" id="SignalP"/>
    </source>
</evidence>
<dbReference type="FunFam" id="1.10.390.10:FF:000016">
    <property type="entry name" value="Glutamyl aminopeptidase"/>
    <property type="match status" value="1"/>
</dbReference>
<keyword evidence="13" id="KW-0325">Glycoprotein</keyword>
<keyword evidence="12 18" id="KW-0472">Membrane</keyword>
<comment type="cofactor">
    <cofactor evidence="15">
        <name>Zn(2+)</name>
        <dbReference type="ChEBI" id="CHEBI:29105"/>
    </cofactor>
    <text evidence="15">Binds 1 zinc ion per subunit.</text>
</comment>
<dbReference type="OrthoDB" id="6368475at2759"/>
<keyword evidence="5 18" id="KW-0812">Transmembrane</keyword>
<protein>
    <recommendedName>
        <fullName evidence="24">Aminopeptidase</fullName>
    </recommendedName>
</protein>
<dbReference type="EMBL" id="CAJPEX010000666">
    <property type="protein sequence ID" value="CAG0916776.1"/>
    <property type="molecule type" value="Genomic_DNA"/>
</dbReference>
<keyword evidence="4" id="KW-0645">Protease</keyword>
<evidence type="ECO:0000256" key="15">
    <source>
        <dbReference type="PIRSR" id="PIRSR634016-3"/>
    </source>
</evidence>
<dbReference type="Gene3D" id="1.10.390.10">
    <property type="entry name" value="Neutral Protease Domain 2"/>
    <property type="match status" value="1"/>
</dbReference>
<evidence type="ECO:0000313" key="22">
    <source>
        <dbReference type="EMBL" id="CAD7276624.1"/>
    </source>
</evidence>
<evidence type="ECO:0000256" key="13">
    <source>
        <dbReference type="ARBA" id="ARBA00023180"/>
    </source>
</evidence>
<dbReference type="GO" id="GO:0008270">
    <property type="term" value="F:zinc ion binding"/>
    <property type="evidence" value="ECO:0007669"/>
    <property type="project" value="InterPro"/>
</dbReference>
<dbReference type="GO" id="GO:0005737">
    <property type="term" value="C:cytoplasm"/>
    <property type="evidence" value="ECO:0007669"/>
    <property type="project" value="TreeGrafter"/>
</dbReference>
<feature type="region of interest" description="Disordered" evidence="17">
    <location>
        <begin position="26"/>
        <end position="47"/>
    </location>
</feature>
<dbReference type="Gene3D" id="2.60.40.1730">
    <property type="entry name" value="tricorn interacting facor f3 domain"/>
    <property type="match status" value="1"/>
</dbReference>
<name>A0A7R9BJQ3_9CRUS</name>
<feature type="domain" description="Aminopeptidase N-like N-terminal" evidence="21">
    <location>
        <begin position="221"/>
        <end position="414"/>
    </location>
</feature>
<feature type="transmembrane region" description="Helical" evidence="18">
    <location>
        <begin position="100"/>
        <end position="123"/>
    </location>
</feature>
<evidence type="ECO:0000256" key="3">
    <source>
        <dbReference type="ARBA" id="ARBA00010136"/>
    </source>
</evidence>
<dbReference type="EMBL" id="OA882703">
    <property type="protein sequence ID" value="CAD7276624.1"/>
    <property type="molecule type" value="Genomic_DNA"/>
</dbReference>
<dbReference type="CDD" id="cd09601">
    <property type="entry name" value="M1_APN-Q_like"/>
    <property type="match status" value="1"/>
</dbReference>
<dbReference type="InterPro" id="IPR042097">
    <property type="entry name" value="Aminopeptidase_N-like_N_sf"/>
</dbReference>
<evidence type="ECO:0000256" key="8">
    <source>
        <dbReference type="ARBA" id="ARBA00022833"/>
    </source>
</evidence>
<evidence type="ECO:0000256" key="4">
    <source>
        <dbReference type="ARBA" id="ARBA00022670"/>
    </source>
</evidence>
<evidence type="ECO:0000256" key="11">
    <source>
        <dbReference type="ARBA" id="ARBA00023049"/>
    </source>
</evidence>
<evidence type="ECO:0000256" key="16">
    <source>
        <dbReference type="PIRSR" id="PIRSR634016-4"/>
    </source>
</evidence>
<evidence type="ECO:0000256" key="17">
    <source>
        <dbReference type="SAM" id="MobiDB-lite"/>
    </source>
</evidence>
<keyword evidence="9" id="KW-0735">Signal-anchor</keyword>
<evidence type="ECO:0000256" key="1">
    <source>
        <dbReference type="ARBA" id="ARBA00004606"/>
    </source>
</evidence>
<feature type="site" description="Transition state stabilizer" evidence="16">
    <location>
        <position position="604"/>
    </location>
</feature>
<evidence type="ECO:0000259" key="20">
    <source>
        <dbReference type="Pfam" id="PF01433"/>
    </source>
</evidence>
<evidence type="ECO:0000256" key="6">
    <source>
        <dbReference type="ARBA" id="ARBA00022723"/>
    </source>
</evidence>
<keyword evidence="11" id="KW-0482">Metalloprotease</keyword>
<dbReference type="PANTHER" id="PTHR11533">
    <property type="entry name" value="PROTEASE M1 ZINC METALLOPROTEASE"/>
    <property type="match status" value="1"/>
</dbReference>
<feature type="binding site" evidence="15">
    <location>
        <position position="522"/>
    </location>
    <ligand>
        <name>Zn(2+)</name>
        <dbReference type="ChEBI" id="CHEBI:29105"/>
        <note>catalytic</note>
    </ligand>
</feature>
<feature type="domain" description="Peptidase M1 membrane alanine aminopeptidase" evidence="20">
    <location>
        <begin position="447"/>
        <end position="671"/>
    </location>
</feature>
<evidence type="ECO:0000256" key="10">
    <source>
        <dbReference type="ARBA" id="ARBA00022989"/>
    </source>
</evidence>
<dbReference type="GO" id="GO:0070006">
    <property type="term" value="F:metalloaminopeptidase activity"/>
    <property type="evidence" value="ECO:0007669"/>
    <property type="project" value="TreeGrafter"/>
</dbReference>
<reference evidence="22" key="1">
    <citation type="submission" date="2020-11" db="EMBL/GenBank/DDBJ databases">
        <authorList>
            <person name="Tran Van P."/>
        </authorList>
    </citation>
    <scope>NUCLEOTIDE SEQUENCE</scope>
</reference>
<dbReference type="Pfam" id="PF01433">
    <property type="entry name" value="Peptidase_M1"/>
    <property type="match status" value="1"/>
</dbReference>
<keyword evidence="7" id="KW-0378">Hydrolase</keyword>
<feature type="signal peptide" evidence="19">
    <location>
        <begin position="1"/>
        <end position="18"/>
    </location>
</feature>
<dbReference type="AlphaFoldDB" id="A0A7R9BJQ3"/>
<dbReference type="InterPro" id="IPR001930">
    <property type="entry name" value="Peptidase_M1"/>
</dbReference>
<dbReference type="InterPro" id="IPR050344">
    <property type="entry name" value="Peptidase_M1_aminopeptidases"/>
</dbReference>
<dbReference type="InterPro" id="IPR045357">
    <property type="entry name" value="Aminopeptidase_N-like_N"/>
</dbReference>
<evidence type="ECO:0000256" key="12">
    <source>
        <dbReference type="ARBA" id="ARBA00023136"/>
    </source>
</evidence>
<evidence type="ECO:0000256" key="14">
    <source>
        <dbReference type="PIRSR" id="PIRSR634016-1"/>
    </source>
</evidence>
<dbReference type="SUPFAM" id="SSF55486">
    <property type="entry name" value="Metalloproteases ('zincins'), catalytic domain"/>
    <property type="match status" value="1"/>
</dbReference>
<feature type="active site" description="Proton acceptor" evidence="14">
    <location>
        <position position="519"/>
    </location>
</feature>
<feature type="binding site" evidence="15">
    <location>
        <position position="518"/>
    </location>
    <ligand>
        <name>Zn(2+)</name>
        <dbReference type="ChEBI" id="CHEBI:29105"/>
        <note>catalytic</note>
    </ligand>
</feature>
<evidence type="ECO:0000313" key="23">
    <source>
        <dbReference type="Proteomes" id="UP000678499"/>
    </source>
</evidence>
<keyword evidence="19" id="KW-0732">Signal</keyword>
<evidence type="ECO:0000256" key="9">
    <source>
        <dbReference type="ARBA" id="ARBA00022968"/>
    </source>
</evidence>
<accession>A0A7R9BJQ3</accession>